<protein>
    <recommendedName>
        <fullName evidence="11">SET domain-containing protein</fullName>
    </recommendedName>
</protein>
<keyword evidence="13" id="KW-1185">Reference proteome</keyword>
<dbReference type="PROSITE" id="PS50280">
    <property type="entry name" value="SET"/>
    <property type="match status" value="1"/>
</dbReference>
<dbReference type="SUPFAM" id="SSF82199">
    <property type="entry name" value="SET domain"/>
    <property type="match status" value="1"/>
</dbReference>
<evidence type="ECO:0000256" key="5">
    <source>
        <dbReference type="ARBA" id="ARBA00022787"/>
    </source>
</evidence>
<keyword evidence="5" id="KW-1000">Mitochondrion outer membrane</keyword>
<dbReference type="GO" id="GO:0006605">
    <property type="term" value="P:protein targeting"/>
    <property type="evidence" value="ECO:0007669"/>
    <property type="project" value="InterPro"/>
</dbReference>
<reference evidence="12" key="1">
    <citation type="submission" date="2023-03" db="EMBL/GenBank/DDBJ databases">
        <title>Massive genome expansion in bonnet fungi (Mycena s.s.) driven by repeated elements and novel gene families across ecological guilds.</title>
        <authorList>
            <consortium name="Lawrence Berkeley National Laboratory"/>
            <person name="Harder C.B."/>
            <person name="Miyauchi S."/>
            <person name="Viragh M."/>
            <person name="Kuo A."/>
            <person name="Thoen E."/>
            <person name="Andreopoulos B."/>
            <person name="Lu D."/>
            <person name="Skrede I."/>
            <person name="Drula E."/>
            <person name="Henrissat B."/>
            <person name="Morin E."/>
            <person name="Kohler A."/>
            <person name="Barry K."/>
            <person name="LaButti K."/>
            <person name="Morin E."/>
            <person name="Salamov A."/>
            <person name="Lipzen A."/>
            <person name="Mereny Z."/>
            <person name="Hegedus B."/>
            <person name="Baldrian P."/>
            <person name="Stursova M."/>
            <person name="Weitz H."/>
            <person name="Taylor A."/>
            <person name="Grigoriev I.V."/>
            <person name="Nagy L.G."/>
            <person name="Martin F."/>
            <person name="Kauserud H."/>
        </authorList>
    </citation>
    <scope>NUCLEOTIDE SEQUENCE</scope>
    <source>
        <strain evidence="12">CBHHK188m</strain>
    </source>
</reference>
<dbReference type="InterPro" id="IPR001214">
    <property type="entry name" value="SET_dom"/>
</dbReference>
<evidence type="ECO:0000259" key="11">
    <source>
        <dbReference type="PROSITE" id="PS50280"/>
    </source>
</evidence>
<evidence type="ECO:0000256" key="7">
    <source>
        <dbReference type="ARBA" id="ARBA00022989"/>
    </source>
</evidence>
<organism evidence="12 13">
    <name type="scientific">Mycena maculata</name>
    <dbReference type="NCBI Taxonomy" id="230809"/>
    <lineage>
        <taxon>Eukaryota</taxon>
        <taxon>Fungi</taxon>
        <taxon>Dikarya</taxon>
        <taxon>Basidiomycota</taxon>
        <taxon>Agaricomycotina</taxon>
        <taxon>Agaricomycetes</taxon>
        <taxon>Agaricomycetidae</taxon>
        <taxon>Agaricales</taxon>
        <taxon>Marasmiineae</taxon>
        <taxon>Mycenaceae</taxon>
        <taxon>Mycena</taxon>
    </lineage>
</organism>
<evidence type="ECO:0000256" key="4">
    <source>
        <dbReference type="ARBA" id="ARBA00022692"/>
    </source>
</evidence>
<dbReference type="GO" id="GO:0030150">
    <property type="term" value="P:protein import into mitochondrial matrix"/>
    <property type="evidence" value="ECO:0007669"/>
    <property type="project" value="TreeGrafter"/>
</dbReference>
<dbReference type="GO" id="GO:0030943">
    <property type="term" value="F:mitochondrion targeting sequence binding"/>
    <property type="evidence" value="ECO:0007669"/>
    <property type="project" value="TreeGrafter"/>
</dbReference>
<dbReference type="InterPro" id="IPR046341">
    <property type="entry name" value="SET_dom_sf"/>
</dbReference>
<dbReference type="GO" id="GO:0016031">
    <property type="term" value="P:tRNA import into mitochondrion"/>
    <property type="evidence" value="ECO:0007669"/>
    <property type="project" value="TreeGrafter"/>
</dbReference>
<evidence type="ECO:0000256" key="10">
    <source>
        <dbReference type="SAM" id="Phobius"/>
    </source>
</evidence>
<evidence type="ECO:0000256" key="9">
    <source>
        <dbReference type="ARBA" id="ARBA00023136"/>
    </source>
</evidence>
<dbReference type="SUPFAM" id="SSF47157">
    <property type="entry name" value="Mitochondrial import receptor subunit Tom20"/>
    <property type="match status" value="1"/>
</dbReference>
<dbReference type="Gene3D" id="6.10.140.2220">
    <property type="match status" value="1"/>
</dbReference>
<dbReference type="InterPro" id="IPR002056">
    <property type="entry name" value="MAS20"/>
</dbReference>
<dbReference type="GO" id="GO:0005742">
    <property type="term" value="C:mitochondrial outer membrane translocase complex"/>
    <property type="evidence" value="ECO:0007669"/>
    <property type="project" value="InterPro"/>
</dbReference>
<dbReference type="Gene3D" id="2.170.270.10">
    <property type="entry name" value="SET domain"/>
    <property type="match status" value="1"/>
</dbReference>
<comment type="similarity">
    <text evidence="2">Belongs to the Tom20 family.</text>
</comment>
<dbReference type="Gene3D" id="1.20.960.10">
    <property type="entry name" value="Mitochondrial outer membrane translocase complex, subunit Tom20 domain"/>
    <property type="match status" value="1"/>
</dbReference>
<sequence>MTSRTNSILVIAGISFCGIIAYAVYFDYRRRTDADFRKKIRKEKKRVDKSLAQSRQAAAAASEISEAELREALKLLKSEPPPPTQHEKENYFMSQVAMGEQLASRGEAFHLPAALSFYRALVVYPSQPELIDIYQKTVPEPIVKIVLTLVNLDLGSKIGAYYEVFPPKWTNVSIQSRPPKSDTAGPEKVLVLNQDIKAGEVIYKEHPMLTCLDYDLQLAGTHCTHCLREIQPSLVSLPLTSSASIKSTFCSKPCQVASKSQWHSFLFTLDPPLPAVVELSQVTPTPAGLDARRAAQAQLIAYLNKDKRVNTMLMAKFIARQLTATNKTTGDTADFAQADNGEYRIEDHVERWTTGPVNPPPEEYPLVAALLQVTLPGLERFLTEPSHKALLGKIMFNAFGVCFGGGRDNRPASTLRPEDAELTRTPYGTERQVGTALYSVSTYLPHSCAPNARPSFASGTAELHLIANRDLKKGEELSIAYVDISQRAGESTKECRLRRRKELASGWKFACECSRCVQIRLELPLVRVAPTKQHNPIRTAARVDAVEPPARGEHAV</sequence>
<name>A0AAD7JVG0_9AGAR</name>
<keyword evidence="6" id="KW-0653">Protein transport</keyword>
<evidence type="ECO:0000256" key="8">
    <source>
        <dbReference type="ARBA" id="ARBA00023128"/>
    </source>
</evidence>
<comment type="subcellular location">
    <subcellularLocation>
        <location evidence="1">Mitochondrion outer membrane</location>
        <topology evidence="1">Single-pass membrane protein</topology>
    </subcellularLocation>
</comment>
<keyword evidence="8" id="KW-0496">Mitochondrion</keyword>
<feature type="domain" description="SET" evidence="11">
    <location>
        <begin position="167"/>
        <end position="482"/>
    </location>
</feature>
<keyword evidence="4 10" id="KW-0812">Transmembrane</keyword>
<dbReference type="GO" id="GO:0006886">
    <property type="term" value="P:intracellular protein transport"/>
    <property type="evidence" value="ECO:0007669"/>
    <property type="project" value="InterPro"/>
</dbReference>
<keyword evidence="3" id="KW-0813">Transport</keyword>
<dbReference type="Pfam" id="PF02064">
    <property type="entry name" value="MAS20"/>
    <property type="match status" value="1"/>
</dbReference>
<evidence type="ECO:0000256" key="6">
    <source>
        <dbReference type="ARBA" id="ARBA00022927"/>
    </source>
</evidence>
<dbReference type="PRINTS" id="PR00351">
    <property type="entry name" value="OM20RECEPTOR"/>
</dbReference>
<dbReference type="EMBL" id="JARJLG010000022">
    <property type="protein sequence ID" value="KAJ7771125.1"/>
    <property type="molecule type" value="Genomic_DNA"/>
</dbReference>
<evidence type="ECO:0000256" key="1">
    <source>
        <dbReference type="ARBA" id="ARBA00004572"/>
    </source>
</evidence>
<comment type="caution">
    <text evidence="12">The sequence shown here is derived from an EMBL/GenBank/DDBJ whole genome shotgun (WGS) entry which is preliminary data.</text>
</comment>
<accession>A0AAD7JVG0</accession>
<evidence type="ECO:0000313" key="12">
    <source>
        <dbReference type="EMBL" id="KAJ7771125.1"/>
    </source>
</evidence>
<evidence type="ECO:0000256" key="3">
    <source>
        <dbReference type="ARBA" id="ARBA00022448"/>
    </source>
</evidence>
<dbReference type="GO" id="GO:0008320">
    <property type="term" value="F:protein transmembrane transporter activity"/>
    <property type="evidence" value="ECO:0007669"/>
    <property type="project" value="TreeGrafter"/>
</dbReference>
<keyword evidence="9 10" id="KW-0472">Membrane</keyword>
<feature type="transmembrane region" description="Helical" evidence="10">
    <location>
        <begin position="6"/>
        <end position="28"/>
    </location>
</feature>
<dbReference type="Proteomes" id="UP001215280">
    <property type="component" value="Unassembled WGS sequence"/>
</dbReference>
<dbReference type="CDD" id="cd20071">
    <property type="entry name" value="SET_SMYD"/>
    <property type="match status" value="1"/>
</dbReference>
<gene>
    <name evidence="12" type="ORF">DFH07DRAFT_804953</name>
</gene>
<keyword evidence="7 10" id="KW-1133">Transmembrane helix</keyword>
<evidence type="ECO:0000256" key="2">
    <source>
        <dbReference type="ARBA" id="ARBA00005792"/>
    </source>
</evidence>
<dbReference type="Gene3D" id="1.10.220.160">
    <property type="match status" value="1"/>
</dbReference>
<proteinExistence type="inferred from homology"/>
<dbReference type="PANTHER" id="PTHR12430">
    <property type="entry name" value="MITOCHONDRIAL IMPORT RECEPTOR SUBUNIT TOM20"/>
    <property type="match status" value="1"/>
</dbReference>
<evidence type="ECO:0000313" key="13">
    <source>
        <dbReference type="Proteomes" id="UP001215280"/>
    </source>
</evidence>
<dbReference type="Pfam" id="PF00856">
    <property type="entry name" value="SET"/>
    <property type="match status" value="1"/>
</dbReference>
<dbReference type="InterPro" id="IPR023392">
    <property type="entry name" value="Tom20_dom_sf"/>
</dbReference>
<dbReference type="AlphaFoldDB" id="A0AAD7JVG0"/>
<dbReference type="PANTHER" id="PTHR12430:SF0">
    <property type="entry name" value="TRANSLOCASE OF OUTER MITOCHONDRIAL MEMBRANE 20"/>
    <property type="match status" value="1"/>
</dbReference>